<name>A0A1X7TKB0_AMPQE</name>
<organism evidence="2">
    <name type="scientific">Amphimedon queenslandica</name>
    <name type="common">Sponge</name>
    <dbReference type="NCBI Taxonomy" id="400682"/>
    <lineage>
        <taxon>Eukaryota</taxon>
        <taxon>Metazoa</taxon>
        <taxon>Porifera</taxon>
        <taxon>Demospongiae</taxon>
        <taxon>Heteroscleromorpha</taxon>
        <taxon>Haplosclerida</taxon>
        <taxon>Niphatidae</taxon>
        <taxon>Amphimedon</taxon>
    </lineage>
</organism>
<feature type="region of interest" description="Disordered" evidence="1">
    <location>
        <begin position="143"/>
        <end position="177"/>
    </location>
</feature>
<dbReference type="EnsemblMetazoa" id="Aqu2.1.15020_001">
    <property type="protein sequence ID" value="Aqu2.1.15020_001"/>
    <property type="gene ID" value="Aqu2.1.15020"/>
</dbReference>
<dbReference type="InParanoid" id="A0A1X7TKB0"/>
<proteinExistence type="predicted"/>
<dbReference type="AlphaFoldDB" id="A0A1X7TKB0"/>
<protein>
    <submittedName>
        <fullName evidence="2">Uncharacterized protein</fullName>
    </submittedName>
</protein>
<accession>A0A1X7TKB0</accession>
<reference evidence="2" key="1">
    <citation type="submission" date="2017-05" db="UniProtKB">
        <authorList>
            <consortium name="EnsemblMetazoa"/>
        </authorList>
    </citation>
    <scope>IDENTIFICATION</scope>
</reference>
<sequence>MSLVKCKICGRQEGQSEWFKSAQLIDKCGICKEEDEAASKLKHERELEKIEKSFATRKDEVTHKKNAEIEIIDCRGEKAEAVAKVNAEVELEKVKLLRESDERRCKIVQDMIQSGQVDDNLNKTVQSLLAPLTIQFRVTPVDSSLGAPDQVVSSTSLNEQETKSDDEPNIGDENIDD</sequence>
<evidence type="ECO:0000256" key="1">
    <source>
        <dbReference type="SAM" id="MobiDB-lite"/>
    </source>
</evidence>
<evidence type="ECO:0000313" key="2">
    <source>
        <dbReference type="EnsemblMetazoa" id="Aqu2.1.15020_001"/>
    </source>
</evidence>
<feature type="compositionally biased region" description="Acidic residues" evidence="1">
    <location>
        <begin position="167"/>
        <end position="177"/>
    </location>
</feature>